<proteinExistence type="predicted"/>
<keyword evidence="2" id="KW-1185">Reference proteome</keyword>
<accession>A0A1E4SC13</accession>
<dbReference type="RefSeq" id="XP_020062163.1">
    <property type="nucleotide sequence ID" value="XM_020208450.1"/>
</dbReference>
<dbReference type="EMBL" id="KV453916">
    <property type="protein sequence ID" value="ODV77041.1"/>
    <property type="molecule type" value="Genomic_DNA"/>
</dbReference>
<name>A0A1E4SC13_9ASCO</name>
<dbReference type="Proteomes" id="UP000094285">
    <property type="component" value="Unassembled WGS sequence"/>
</dbReference>
<protein>
    <submittedName>
        <fullName evidence="1">Uncharacterized protein</fullName>
    </submittedName>
</protein>
<dbReference type="AlphaFoldDB" id="A0A1E4SC13"/>
<dbReference type="GeneID" id="30982587"/>
<gene>
    <name evidence="1" type="ORF">CANTADRAFT_323424</name>
</gene>
<organism evidence="1 2">
    <name type="scientific">Suhomyces tanzawaensis NRRL Y-17324</name>
    <dbReference type="NCBI Taxonomy" id="984487"/>
    <lineage>
        <taxon>Eukaryota</taxon>
        <taxon>Fungi</taxon>
        <taxon>Dikarya</taxon>
        <taxon>Ascomycota</taxon>
        <taxon>Saccharomycotina</taxon>
        <taxon>Pichiomycetes</taxon>
        <taxon>Debaryomycetaceae</taxon>
        <taxon>Suhomyces</taxon>
    </lineage>
</organism>
<sequence>MLDNSLKVTRNLRFMYLISVDFFQRMNFRPIGWRFCVRFVSAYVIRTPVPTVPIGLGVHYKRYNQCRYHYC</sequence>
<evidence type="ECO:0000313" key="1">
    <source>
        <dbReference type="EMBL" id="ODV77041.1"/>
    </source>
</evidence>
<reference evidence="2" key="1">
    <citation type="submission" date="2016-05" db="EMBL/GenBank/DDBJ databases">
        <title>Comparative genomics of biotechnologically important yeasts.</title>
        <authorList>
            <consortium name="DOE Joint Genome Institute"/>
            <person name="Riley R."/>
            <person name="Haridas S."/>
            <person name="Wolfe K.H."/>
            <person name="Lopes M.R."/>
            <person name="Hittinger C.T."/>
            <person name="Goker M."/>
            <person name="Salamov A."/>
            <person name="Wisecaver J."/>
            <person name="Long T.M."/>
            <person name="Aerts A.L."/>
            <person name="Barry K."/>
            <person name="Choi C."/>
            <person name="Clum A."/>
            <person name="Coughlan A.Y."/>
            <person name="Deshpande S."/>
            <person name="Douglass A.P."/>
            <person name="Hanson S.J."/>
            <person name="Klenk H.-P."/>
            <person name="Labutti K."/>
            <person name="Lapidus A."/>
            <person name="Lindquist E."/>
            <person name="Lipzen A."/>
            <person name="Meier-Kolthoff J.P."/>
            <person name="Ohm R.A."/>
            <person name="Otillar R.P."/>
            <person name="Pangilinan J."/>
            <person name="Peng Y."/>
            <person name="Rokas A."/>
            <person name="Rosa C.A."/>
            <person name="Scheuner C."/>
            <person name="Sibirny A.A."/>
            <person name="Slot J.C."/>
            <person name="Stielow J.B."/>
            <person name="Sun H."/>
            <person name="Kurtzman C.P."/>
            <person name="Blackwell M."/>
            <person name="Grigoriev I.V."/>
            <person name="Jeffries T.W."/>
        </authorList>
    </citation>
    <scope>NUCLEOTIDE SEQUENCE [LARGE SCALE GENOMIC DNA]</scope>
    <source>
        <strain evidence="2">NRRL Y-17324</strain>
    </source>
</reference>
<evidence type="ECO:0000313" key="2">
    <source>
        <dbReference type="Proteomes" id="UP000094285"/>
    </source>
</evidence>